<sequence>MKKDAWVLRLKDEFNDSGVPQYYTGNDEDEGLSDDLREANIINDKDVAETWMKKWEEAIFAKFGEGAICNAGYTHMMKHFEWVQVEVEEVDIA</sequence>
<name>A0ABZ0RVK0_9BACI</name>
<evidence type="ECO:0000313" key="2">
    <source>
        <dbReference type="Proteomes" id="UP001322664"/>
    </source>
</evidence>
<organism evidence="1 2">
    <name type="scientific">Lysinibacillus louembei</name>
    <dbReference type="NCBI Taxonomy" id="1470088"/>
    <lineage>
        <taxon>Bacteria</taxon>
        <taxon>Bacillati</taxon>
        <taxon>Bacillota</taxon>
        <taxon>Bacilli</taxon>
        <taxon>Bacillales</taxon>
        <taxon>Bacillaceae</taxon>
        <taxon>Lysinibacillus</taxon>
    </lineage>
</organism>
<keyword evidence="2" id="KW-1185">Reference proteome</keyword>
<reference evidence="1 2" key="1">
    <citation type="submission" date="2023-09" db="EMBL/GenBank/DDBJ databases">
        <authorList>
            <person name="Page C.A."/>
            <person name="Perez-Diaz I.M."/>
        </authorList>
    </citation>
    <scope>NUCLEOTIDE SEQUENCE [LARGE SCALE GENOMIC DNA]</scope>
    <source>
        <strain evidence="1 2">Ll15</strain>
    </source>
</reference>
<evidence type="ECO:0000313" key="1">
    <source>
        <dbReference type="EMBL" id="WPK12264.1"/>
    </source>
</evidence>
<gene>
    <name evidence="1" type="ORF">R6U77_00835</name>
</gene>
<dbReference type="EMBL" id="CP137624">
    <property type="protein sequence ID" value="WPK12264.1"/>
    <property type="molecule type" value="Genomic_DNA"/>
</dbReference>
<dbReference type="Proteomes" id="UP001322664">
    <property type="component" value="Chromosome"/>
</dbReference>
<accession>A0ABZ0RVK0</accession>
<proteinExistence type="predicted"/>
<protein>
    <submittedName>
        <fullName evidence="1">Uncharacterized protein</fullName>
    </submittedName>
</protein>
<dbReference type="RefSeq" id="WP_319837043.1">
    <property type="nucleotide sequence ID" value="NZ_CP137624.1"/>
</dbReference>